<evidence type="ECO:0000259" key="2">
    <source>
        <dbReference type="Pfam" id="PF12158"/>
    </source>
</evidence>
<name>A0A101SZQ5_9ACTN</name>
<feature type="domain" description="DUF3592" evidence="2">
    <location>
        <begin position="59"/>
        <end position="113"/>
    </location>
</feature>
<keyword evidence="1" id="KW-1133">Transmembrane helix</keyword>
<dbReference type="AlphaFoldDB" id="A0A101SZQ5"/>
<evidence type="ECO:0000313" key="4">
    <source>
        <dbReference type="Proteomes" id="UP000053024"/>
    </source>
</evidence>
<feature type="transmembrane region" description="Helical" evidence="1">
    <location>
        <begin position="118"/>
        <end position="147"/>
    </location>
</feature>
<keyword evidence="1" id="KW-0812">Transmembrane</keyword>
<dbReference type="EMBL" id="LMWX01000031">
    <property type="protein sequence ID" value="KUN83127.1"/>
    <property type="molecule type" value="Genomic_DNA"/>
</dbReference>
<evidence type="ECO:0000313" key="3">
    <source>
        <dbReference type="EMBL" id="KUN83127.1"/>
    </source>
</evidence>
<accession>A0A101SZQ5</accession>
<comment type="caution">
    <text evidence="3">The sequence shown here is derived from an EMBL/GenBank/DDBJ whole genome shotgun (WGS) entry which is preliminary data.</text>
</comment>
<dbReference type="RefSeq" id="WP_061923690.1">
    <property type="nucleotide sequence ID" value="NZ_KQ948859.1"/>
</dbReference>
<reference evidence="3 4" key="1">
    <citation type="submission" date="2015-10" db="EMBL/GenBank/DDBJ databases">
        <title>Draft genome sequence of Streptomyces bungoensis DSM 41781, type strain for the species Streptomyces bungoensis.</title>
        <authorList>
            <person name="Ruckert C."/>
            <person name="Winkler A."/>
            <person name="Kalinowski J."/>
            <person name="Kampfer P."/>
            <person name="Glaeser S."/>
        </authorList>
    </citation>
    <scope>NUCLEOTIDE SEQUENCE [LARGE SCALE GENOMIC DNA]</scope>
    <source>
        <strain evidence="3 4">DSM 41781</strain>
    </source>
</reference>
<gene>
    <name evidence="3" type="ORF">AQJ66_19730</name>
</gene>
<dbReference type="Pfam" id="PF12158">
    <property type="entry name" value="DUF3592"/>
    <property type="match status" value="1"/>
</dbReference>
<keyword evidence="1" id="KW-0472">Membrane</keyword>
<feature type="transmembrane region" description="Helical" evidence="1">
    <location>
        <begin position="6"/>
        <end position="25"/>
    </location>
</feature>
<keyword evidence="4" id="KW-1185">Reference proteome</keyword>
<dbReference type="OrthoDB" id="4221100at2"/>
<organism evidence="3 4">
    <name type="scientific">Streptomyces bungoensis</name>
    <dbReference type="NCBI Taxonomy" id="285568"/>
    <lineage>
        <taxon>Bacteria</taxon>
        <taxon>Bacillati</taxon>
        <taxon>Actinomycetota</taxon>
        <taxon>Actinomycetes</taxon>
        <taxon>Kitasatosporales</taxon>
        <taxon>Streptomycetaceae</taxon>
        <taxon>Streptomyces</taxon>
    </lineage>
</organism>
<sequence length="155" mass="16673">MFELLFYAVPTLMIAGFGYGAFALVRRARRIGRTWSHGLTAEGRCLRMFTTTSGGGGDTAVSTRVHHVYEFTTREGRAVRFEEAGGPATVLEGDIVTVRYQPERPEQATARRPAHGRLAAGTGCGLVFFGVGIAFCVGFIAVAHMIFTEAGGLMP</sequence>
<dbReference type="Proteomes" id="UP000053024">
    <property type="component" value="Unassembled WGS sequence"/>
</dbReference>
<dbReference type="InterPro" id="IPR021994">
    <property type="entry name" value="DUF3592"/>
</dbReference>
<proteinExistence type="predicted"/>
<protein>
    <recommendedName>
        <fullName evidence="2">DUF3592 domain-containing protein</fullName>
    </recommendedName>
</protein>
<evidence type="ECO:0000256" key="1">
    <source>
        <dbReference type="SAM" id="Phobius"/>
    </source>
</evidence>